<dbReference type="EMBL" id="PGFB01000003">
    <property type="protein sequence ID" value="PJJ62428.1"/>
    <property type="molecule type" value="Genomic_DNA"/>
</dbReference>
<gene>
    <name evidence="3" type="ORF">CLV54_2232</name>
</gene>
<dbReference type="OrthoDB" id="5126515at2"/>
<keyword evidence="2" id="KW-1133">Transmembrane helix</keyword>
<feature type="transmembrane region" description="Helical" evidence="2">
    <location>
        <begin position="211"/>
        <end position="230"/>
    </location>
</feature>
<sequence length="262" mass="27344">MAALDSADPRVRMVRSPRASVIWSLAAAGLLLGSAALQLVASLERWVVLGGSWTRDDISVEDHLFDYSYPADPWENLATTAQFFGAGVLLLAPGILAMARAARRGGILERVLAVAVAASFGLTGAHALVSGLTGAPSPAQSLPVQGILSLIGFVGLIILAVYWLRTSPASSIACLFLLGATLPGYLVATFEIAPMIAGYQSYDTTPWTETIVAASTAAAGLAMIIAAGVTTRTPRTASRRAQRSGSQPMQEIRAPKSSPDPR</sequence>
<feature type="transmembrane region" description="Helical" evidence="2">
    <location>
        <begin position="77"/>
        <end position="99"/>
    </location>
</feature>
<dbReference type="Proteomes" id="UP000230161">
    <property type="component" value="Unassembled WGS sequence"/>
</dbReference>
<reference evidence="3 4" key="1">
    <citation type="submission" date="2017-11" db="EMBL/GenBank/DDBJ databases">
        <title>Genomic Encyclopedia of Archaeal and Bacterial Type Strains, Phase II (KMG-II): From Individual Species to Whole Genera.</title>
        <authorList>
            <person name="Goeker M."/>
        </authorList>
    </citation>
    <scope>NUCLEOTIDE SEQUENCE [LARGE SCALE GENOMIC DNA]</scope>
    <source>
        <strain evidence="3 4">DSM 25625</strain>
    </source>
</reference>
<protein>
    <submittedName>
        <fullName evidence="3">Uncharacterized protein</fullName>
    </submittedName>
</protein>
<evidence type="ECO:0000313" key="3">
    <source>
        <dbReference type="EMBL" id="PJJ62428.1"/>
    </source>
</evidence>
<keyword evidence="2" id="KW-0472">Membrane</keyword>
<evidence type="ECO:0000256" key="2">
    <source>
        <dbReference type="SAM" id="Phobius"/>
    </source>
</evidence>
<keyword evidence="4" id="KW-1185">Reference proteome</keyword>
<evidence type="ECO:0000256" key="1">
    <source>
        <dbReference type="SAM" id="MobiDB-lite"/>
    </source>
</evidence>
<accession>A0A2M9BWV8</accession>
<keyword evidence="2" id="KW-0812">Transmembrane</keyword>
<feature type="transmembrane region" description="Helical" evidence="2">
    <location>
        <begin position="144"/>
        <end position="164"/>
    </location>
</feature>
<evidence type="ECO:0000313" key="4">
    <source>
        <dbReference type="Proteomes" id="UP000230161"/>
    </source>
</evidence>
<feature type="transmembrane region" description="Helical" evidence="2">
    <location>
        <begin position="21"/>
        <end position="41"/>
    </location>
</feature>
<dbReference type="AlphaFoldDB" id="A0A2M9BWV8"/>
<feature type="region of interest" description="Disordered" evidence="1">
    <location>
        <begin position="232"/>
        <end position="262"/>
    </location>
</feature>
<proteinExistence type="predicted"/>
<organism evidence="3 4">
    <name type="scientific">Compostimonas suwonensis</name>
    <dbReference type="NCBI Taxonomy" id="1048394"/>
    <lineage>
        <taxon>Bacteria</taxon>
        <taxon>Bacillati</taxon>
        <taxon>Actinomycetota</taxon>
        <taxon>Actinomycetes</taxon>
        <taxon>Micrococcales</taxon>
        <taxon>Microbacteriaceae</taxon>
        <taxon>Compostimonas</taxon>
    </lineage>
</organism>
<dbReference type="RefSeq" id="WP_100344986.1">
    <property type="nucleotide sequence ID" value="NZ_PGFB01000003.1"/>
</dbReference>
<name>A0A2M9BWV8_9MICO</name>
<feature type="transmembrane region" description="Helical" evidence="2">
    <location>
        <begin position="111"/>
        <end position="132"/>
    </location>
</feature>
<feature type="transmembrane region" description="Helical" evidence="2">
    <location>
        <begin position="176"/>
        <end position="199"/>
    </location>
</feature>
<comment type="caution">
    <text evidence="3">The sequence shown here is derived from an EMBL/GenBank/DDBJ whole genome shotgun (WGS) entry which is preliminary data.</text>
</comment>